<evidence type="ECO:0000313" key="2">
    <source>
        <dbReference type="EMBL" id="JAI50730.1"/>
    </source>
</evidence>
<reference evidence="1" key="1">
    <citation type="submission" date="2015-06" db="EMBL/GenBank/DDBJ databases">
        <authorList>
            <person name="Hoefler B.C."/>
            <person name="Straight P.D."/>
        </authorList>
    </citation>
    <scope>NUCLEOTIDE SEQUENCE</scope>
</reference>
<name>A0A0K8UBL2_BACLA</name>
<dbReference type="OrthoDB" id="8045002at2759"/>
<evidence type="ECO:0008006" key="3">
    <source>
        <dbReference type="Google" id="ProtNLM"/>
    </source>
</evidence>
<sequence>MSGNYNSLQAKIKEISPLADYVPCSAHSVNLVSVNSALGTPSNPFHRQKFPPWSARADACKIFRESWTEVHKELVTIENDTQQKKTVICEARSIRLKLERFETALITVFWGCLLERINATSKKLESVEIDITFVIELYEALIHFVGETRENFDDLKIKGEKLSFVQEYEKDFRRNGKRKLLPGETNTCEGMQQKNGRENFRINTF</sequence>
<dbReference type="EMBL" id="GDHF01001584">
    <property type="protein sequence ID" value="JAI50730.1"/>
    <property type="molecule type" value="Transcribed_RNA"/>
</dbReference>
<dbReference type="EMBL" id="GDHF01028336">
    <property type="protein sequence ID" value="JAI23978.1"/>
    <property type="molecule type" value="Transcribed_RNA"/>
</dbReference>
<dbReference type="PANTHER" id="PTHR45749">
    <property type="match status" value="1"/>
</dbReference>
<evidence type="ECO:0000313" key="1">
    <source>
        <dbReference type="EMBL" id="JAI23978.1"/>
    </source>
</evidence>
<gene>
    <name evidence="1" type="ORF">c2_g2_i1</name>
    <name evidence="2" type="ORF">c2_g2_i2</name>
</gene>
<protein>
    <recommendedName>
        <fullName evidence="3">Zinc finger MYM-type protein 1</fullName>
    </recommendedName>
</protein>
<accession>A0A0K8UBL2</accession>
<organism evidence="1">
    <name type="scientific">Bactrocera latifrons</name>
    <name type="common">Malaysian fruit fly</name>
    <name type="synonym">Chaetodacus latifrons</name>
    <dbReference type="NCBI Taxonomy" id="174628"/>
    <lineage>
        <taxon>Eukaryota</taxon>
        <taxon>Metazoa</taxon>
        <taxon>Ecdysozoa</taxon>
        <taxon>Arthropoda</taxon>
        <taxon>Hexapoda</taxon>
        <taxon>Insecta</taxon>
        <taxon>Pterygota</taxon>
        <taxon>Neoptera</taxon>
        <taxon>Endopterygota</taxon>
        <taxon>Diptera</taxon>
        <taxon>Brachycera</taxon>
        <taxon>Muscomorpha</taxon>
        <taxon>Tephritoidea</taxon>
        <taxon>Tephritidae</taxon>
        <taxon>Bactrocera</taxon>
        <taxon>Bactrocera</taxon>
    </lineage>
</organism>
<dbReference type="AlphaFoldDB" id="A0A0K8UBL2"/>
<proteinExistence type="predicted"/>
<dbReference type="PANTHER" id="PTHR45749:SF21">
    <property type="entry name" value="DUF4371 DOMAIN-CONTAINING PROTEIN"/>
    <property type="match status" value="1"/>
</dbReference>